<protein>
    <submittedName>
        <fullName evidence="3">Uncharacterized protein</fullName>
    </submittedName>
</protein>
<comment type="caution">
    <text evidence="3">The sequence shown here is derived from an EMBL/GenBank/DDBJ whole genome shotgun (WGS) entry which is preliminary data.</text>
</comment>
<keyword evidence="4" id="KW-1185">Reference proteome</keyword>
<evidence type="ECO:0000313" key="4">
    <source>
        <dbReference type="Proteomes" id="UP000824998"/>
    </source>
</evidence>
<reference evidence="3" key="1">
    <citation type="journal article" date="2021" name="IMA Fungus">
        <title>Genomic characterization of three marine fungi, including Emericellopsis atlantica sp. nov. with signatures of a generalist lifestyle and marine biomass degradation.</title>
        <authorList>
            <person name="Hagestad O.C."/>
            <person name="Hou L."/>
            <person name="Andersen J.H."/>
            <person name="Hansen E.H."/>
            <person name="Altermark B."/>
            <person name="Li C."/>
            <person name="Kuhnert E."/>
            <person name="Cox R.J."/>
            <person name="Crous P.W."/>
            <person name="Spatafora J.W."/>
            <person name="Lail K."/>
            <person name="Amirebrahimi M."/>
            <person name="Lipzen A."/>
            <person name="Pangilinan J."/>
            <person name="Andreopoulos W."/>
            <person name="Hayes R.D."/>
            <person name="Ng V."/>
            <person name="Grigoriev I.V."/>
            <person name="Jackson S.A."/>
            <person name="Sutton T.D.S."/>
            <person name="Dobson A.D.W."/>
            <person name="Rama T."/>
        </authorList>
    </citation>
    <scope>NUCLEOTIDE SEQUENCE</scope>
    <source>
        <strain evidence="3">TRa018bII</strain>
    </source>
</reference>
<keyword evidence="2" id="KW-0472">Membrane</keyword>
<dbReference type="Proteomes" id="UP000824998">
    <property type="component" value="Unassembled WGS sequence"/>
</dbReference>
<dbReference type="EMBL" id="MU251530">
    <property type="protein sequence ID" value="KAG9232780.1"/>
    <property type="molecule type" value="Genomic_DNA"/>
</dbReference>
<gene>
    <name evidence="3" type="ORF">BJ875DRAFT_465838</name>
</gene>
<evidence type="ECO:0000256" key="1">
    <source>
        <dbReference type="SAM" id="MobiDB-lite"/>
    </source>
</evidence>
<organism evidence="3 4">
    <name type="scientific">Amylocarpus encephaloides</name>
    <dbReference type="NCBI Taxonomy" id="45428"/>
    <lineage>
        <taxon>Eukaryota</taxon>
        <taxon>Fungi</taxon>
        <taxon>Dikarya</taxon>
        <taxon>Ascomycota</taxon>
        <taxon>Pezizomycotina</taxon>
        <taxon>Leotiomycetes</taxon>
        <taxon>Helotiales</taxon>
        <taxon>Helotiales incertae sedis</taxon>
        <taxon>Amylocarpus</taxon>
    </lineage>
</organism>
<evidence type="ECO:0000313" key="3">
    <source>
        <dbReference type="EMBL" id="KAG9232780.1"/>
    </source>
</evidence>
<accession>A0A9P7YFR1</accession>
<feature type="region of interest" description="Disordered" evidence="1">
    <location>
        <begin position="54"/>
        <end position="86"/>
    </location>
</feature>
<feature type="transmembrane region" description="Helical" evidence="2">
    <location>
        <begin position="181"/>
        <end position="204"/>
    </location>
</feature>
<keyword evidence="2" id="KW-0812">Transmembrane</keyword>
<feature type="region of interest" description="Disordered" evidence="1">
    <location>
        <begin position="15"/>
        <end position="36"/>
    </location>
</feature>
<proteinExistence type="predicted"/>
<keyword evidence="2" id="KW-1133">Transmembrane helix</keyword>
<dbReference type="AlphaFoldDB" id="A0A9P7YFR1"/>
<sequence>MVDIHLDDITSSQRQPFLVGSETNGNRHNNRDFSQPKMCTIDLQLSDRIIPFPSGSTSKQDFASPPHQPPKENSISSTEPNKDLSNKRLYTDMSTTDWLCNNYHKTPRSTSQIHSLTHAALHESRIIKSARRQSSLSTALAQQRQASLFHYNNTRFPSLDTNIPYQTTTTTTNHPILHSPFFHIAFLLFLFGALSSVGVSIPLIQTAPDQGAWKMDNPLLLAMVITGCAFAVGSLWLFGLAVEYKLFKMGWARRLGERDWYGGGEVYRPRSWMEKRELGEESGGESGLRYDLESGTFYRTPEAERQIGDLPAYIMPYSSRGSVNEVVMYSDITEAGYSATTPPETPAPPTCPATTYSRSSRNSDDGFRILRKHVEQMEEIKMDIVARSKGKGV</sequence>
<evidence type="ECO:0000256" key="2">
    <source>
        <dbReference type="SAM" id="Phobius"/>
    </source>
</evidence>
<feature type="transmembrane region" description="Helical" evidence="2">
    <location>
        <begin position="219"/>
        <end position="244"/>
    </location>
</feature>
<name>A0A9P7YFR1_9HELO</name>
<feature type="region of interest" description="Disordered" evidence="1">
    <location>
        <begin position="338"/>
        <end position="364"/>
    </location>
</feature>
<feature type="compositionally biased region" description="Polar residues" evidence="1">
    <location>
        <begin position="15"/>
        <end position="27"/>
    </location>
</feature>